<dbReference type="EMBL" id="MHIY01000032">
    <property type="protein sequence ID" value="OGY59147.1"/>
    <property type="molecule type" value="Genomic_DNA"/>
</dbReference>
<organism evidence="1 2">
    <name type="scientific">Candidatus Colwellbacteria bacterium RIFCSPLOWO2_01_FULL_48_10</name>
    <dbReference type="NCBI Taxonomy" id="1797690"/>
    <lineage>
        <taxon>Bacteria</taxon>
        <taxon>Candidatus Colwelliibacteriota</taxon>
    </lineage>
</organism>
<accession>A0A1G1Z641</accession>
<dbReference type="AlphaFoldDB" id="A0A1G1Z641"/>
<comment type="caution">
    <text evidence="1">The sequence shown here is derived from an EMBL/GenBank/DDBJ whole genome shotgun (WGS) entry which is preliminary data.</text>
</comment>
<dbReference type="Proteomes" id="UP000178744">
    <property type="component" value="Unassembled WGS sequence"/>
</dbReference>
<proteinExistence type="predicted"/>
<reference evidence="1 2" key="1">
    <citation type="journal article" date="2016" name="Nat. Commun.">
        <title>Thousands of microbial genomes shed light on interconnected biogeochemical processes in an aquifer system.</title>
        <authorList>
            <person name="Anantharaman K."/>
            <person name="Brown C.T."/>
            <person name="Hug L.A."/>
            <person name="Sharon I."/>
            <person name="Castelle C.J."/>
            <person name="Probst A.J."/>
            <person name="Thomas B.C."/>
            <person name="Singh A."/>
            <person name="Wilkins M.J."/>
            <person name="Karaoz U."/>
            <person name="Brodie E.L."/>
            <person name="Williams K.H."/>
            <person name="Hubbard S.S."/>
            <person name="Banfield J.F."/>
        </authorList>
    </citation>
    <scope>NUCLEOTIDE SEQUENCE [LARGE SCALE GENOMIC DNA]</scope>
</reference>
<evidence type="ECO:0000313" key="1">
    <source>
        <dbReference type="EMBL" id="OGY59147.1"/>
    </source>
</evidence>
<gene>
    <name evidence="1" type="ORF">A3B23_00515</name>
</gene>
<name>A0A1G1Z641_9BACT</name>
<evidence type="ECO:0000313" key="2">
    <source>
        <dbReference type="Proteomes" id="UP000178744"/>
    </source>
</evidence>
<sequence length="65" mass="7294">MPISFERKGDLKLSILSEVEGYSLDKLGMLDFLVSLCSEKIGRCPDFPLKHRLSKELSLLKVIGV</sequence>
<protein>
    <submittedName>
        <fullName evidence="1">Uncharacterized protein</fullName>
    </submittedName>
</protein>